<name>C5C7N9_MICLC</name>
<dbReference type="CDD" id="cd03141">
    <property type="entry name" value="GATase1_Hsp31_like"/>
    <property type="match status" value="1"/>
</dbReference>
<keyword evidence="7" id="KW-1185">Reference proteome</keyword>
<comment type="similarity">
    <text evidence="3">Belongs to the peptidase C56 family. HSP31-like subfamily.</text>
</comment>
<evidence type="ECO:0000256" key="1">
    <source>
        <dbReference type="ARBA" id="ARBA00023016"/>
    </source>
</evidence>
<keyword evidence="2 6" id="KW-0456">Lyase</keyword>
<dbReference type="InterPro" id="IPR002818">
    <property type="entry name" value="DJ-1/PfpI"/>
</dbReference>
<dbReference type="EnsemblBacteria" id="ACS31727">
    <property type="protein sequence ID" value="ACS31727"/>
    <property type="gene ID" value="Mlut_22600"/>
</dbReference>
<dbReference type="EMBL" id="CP001628">
    <property type="protein sequence ID" value="ACS31727.1"/>
    <property type="molecule type" value="Genomic_DNA"/>
</dbReference>
<dbReference type="InterPro" id="IPR050325">
    <property type="entry name" value="Prot/Nucl_acid_deglycase"/>
</dbReference>
<dbReference type="PATRIC" id="fig|465515.4.peg.2191"/>
<evidence type="ECO:0000256" key="3">
    <source>
        <dbReference type="ARBA" id="ARBA00038493"/>
    </source>
</evidence>
<accession>C5C7N9</accession>
<evidence type="ECO:0000259" key="4">
    <source>
        <dbReference type="Pfam" id="PF01965"/>
    </source>
</evidence>
<evidence type="ECO:0000313" key="6">
    <source>
        <dbReference type="EMBL" id="SQG48158.1"/>
    </source>
</evidence>
<dbReference type="HOGENOM" id="CLU_070319_0_2_11"/>
<proteinExistence type="inferred from homology"/>
<dbReference type="STRING" id="465515.Mlut_22600"/>
<dbReference type="Pfam" id="PF01965">
    <property type="entry name" value="DJ-1_PfpI"/>
    <property type="match status" value="1"/>
</dbReference>
<dbReference type="Gene3D" id="3.40.50.880">
    <property type="match status" value="1"/>
</dbReference>
<dbReference type="InterPro" id="IPR029062">
    <property type="entry name" value="Class_I_gatase-like"/>
</dbReference>
<dbReference type="PANTHER" id="PTHR48094:SF11">
    <property type="entry name" value="GLUTATHIONE-INDEPENDENT GLYOXALASE HSP31-RELATED"/>
    <property type="match status" value="1"/>
</dbReference>
<dbReference type="RefSeq" id="WP_010079858.1">
    <property type="nucleotide sequence ID" value="NC_012803.1"/>
</dbReference>
<sequence>MTSVLFVVSAADAWTLQDGTTHPTGFWAEELATPHRLFREAGWEIVIATPGGVPPTVDQVSLGEAAGSDEDRRELEAYLESIRTELAAPLRLEDVDDREFDVVFYPGGHGPMEDLAEDPVSGALLARRVTADAPVALLCHAPAAVLAAKDADGANVFAGRRMTAYSDEEERAGGLADQAKWLLETELKEAGVVYEKADEPMAPKVVVDGTVYTGQNPASSAELAQRLIADLG</sequence>
<keyword evidence="5" id="KW-0378">Hydrolase</keyword>
<dbReference type="EC" id="4.2.1.130" evidence="6"/>
<evidence type="ECO:0000313" key="5">
    <source>
        <dbReference type="EMBL" id="ACS31727.1"/>
    </source>
</evidence>
<gene>
    <name evidence="6" type="primary">hchA</name>
    <name evidence="5" type="ordered locus">Mlut_22600</name>
    <name evidence="6" type="ORF">NCTC2665_00932</name>
</gene>
<organism evidence="5 7">
    <name type="scientific">Micrococcus luteus (strain ATCC 4698 / DSM 20030 / JCM 1464 / CCM 169 / CCUG 5858 / IAM 1056 / NBRC 3333 / NCIMB 9278 / NCTC 2665 / VKM Ac-2230)</name>
    <name type="common">Micrococcus lysodeikticus</name>
    <dbReference type="NCBI Taxonomy" id="465515"/>
    <lineage>
        <taxon>Bacteria</taxon>
        <taxon>Bacillati</taxon>
        <taxon>Actinomycetota</taxon>
        <taxon>Actinomycetes</taxon>
        <taxon>Micrococcales</taxon>
        <taxon>Micrococcaceae</taxon>
        <taxon>Micrococcus</taxon>
    </lineage>
</organism>
<keyword evidence="1" id="KW-0346">Stress response</keyword>
<dbReference type="Proteomes" id="UP000000738">
    <property type="component" value="Chromosome"/>
</dbReference>
<dbReference type="GO" id="GO:0019243">
    <property type="term" value="P:methylglyoxal catabolic process to D-lactate via S-lactoyl-glutathione"/>
    <property type="evidence" value="ECO:0007669"/>
    <property type="project" value="TreeGrafter"/>
</dbReference>
<feature type="domain" description="DJ-1/PfpI" evidence="4">
    <location>
        <begin position="28"/>
        <end position="228"/>
    </location>
</feature>
<dbReference type="GeneID" id="93344104"/>
<dbReference type="AlphaFoldDB" id="C5C7N9"/>
<evidence type="ECO:0000313" key="7">
    <source>
        <dbReference type="Proteomes" id="UP000000738"/>
    </source>
</evidence>
<dbReference type="eggNOG" id="COG0693">
    <property type="taxonomic scope" value="Bacteria"/>
</dbReference>
<keyword evidence="5" id="KW-0645">Protease</keyword>
<dbReference type="KEGG" id="mlu:Mlut_22600"/>
<dbReference type="PANTHER" id="PTHR48094">
    <property type="entry name" value="PROTEIN/NUCLEIC ACID DEGLYCASE DJ-1-RELATED"/>
    <property type="match status" value="1"/>
</dbReference>
<evidence type="ECO:0000256" key="2">
    <source>
        <dbReference type="ARBA" id="ARBA00023239"/>
    </source>
</evidence>
<reference evidence="5" key="1">
    <citation type="submission" date="2009-05" db="EMBL/GenBank/DDBJ databases">
        <title>Complete sequence of Micrococcus luteus NCTC 2665.</title>
        <authorList>
            <consortium name="US DOE Joint Genome Institute"/>
            <person name="Lucas S."/>
            <person name="Copeland A."/>
            <person name="Lapidus A."/>
            <person name="Glavina del Rio T."/>
            <person name="Dalin E."/>
            <person name="Tice H."/>
            <person name="Bruce D."/>
            <person name="Goodwin L."/>
            <person name="Pitluck S."/>
            <person name="Lowry S."/>
            <person name="Larimer F."/>
            <person name="Land M."/>
            <person name="Hauser L."/>
            <person name="Kyrpides N."/>
            <person name="Lykidis A."/>
            <person name="Young M."/>
            <person name="Greenblatt C."/>
        </authorList>
    </citation>
    <scope>NUCLEOTIDE SEQUENCE</scope>
    <source>
        <strain evidence="5">NCTC 2665</strain>
    </source>
</reference>
<dbReference type="GO" id="GO:0006508">
    <property type="term" value="P:proteolysis"/>
    <property type="evidence" value="ECO:0007669"/>
    <property type="project" value="UniProtKB-KW"/>
</dbReference>
<dbReference type="GO" id="GO:0008233">
    <property type="term" value="F:peptidase activity"/>
    <property type="evidence" value="ECO:0007669"/>
    <property type="project" value="UniProtKB-KW"/>
</dbReference>
<protein>
    <submittedName>
        <fullName evidence="5">Intracellular protease/amidase</fullName>
    </submittedName>
    <submittedName>
        <fullName evidence="6">Molecular chaperone Hsp31 and glyoxalase 3</fullName>
        <ecNumber evidence="6">4.2.1.130</ecNumber>
    </submittedName>
</protein>
<dbReference type="EMBL" id="LS483396">
    <property type="protein sequence ID" value="SQG48158.1"/>
    <property type="molecule type" value="Genomic_DNA"/>
</dbReference>
<evidence type="ECO:0000313" key="8">
    <source>
        <dbReference type="Proteomes" id="UP000248985"/>
    </source>
</evidence>
<reference evidence="7" key="2">
    <citation type="journal article" date="2010" name="J. Bacteriol.">
        <title>Genome sequence of the Fleming strain of Micrococcus luteus, a simple free-living actinobacterium.</title>
        <authorList>
            <person name="Young M."/>
            <person name="Artsatbanov V."/>
            <person name="Beller H.R."/>
            <person name="Chandra G."/>
            <person name="Chater K.F."/>
            <person name="Dover L.G."/>
            <person name="Goh E.B."/>
            <person name="Kahan T."/>
            <person name="Kaprelyants A.S."/>
            <person name="Kyrpides N."/>
            <person name="Lapidus A."/>
            <person name="Lowry S.R."/>
            <person name="Lykidis A."/>
            <person name="Mahillon J."/>
            <person name="Markowitz V."/>
            <person name="Mavromatis K."/>
            <person name="Mukamolova G.V."/>
            <person name="Oren A."/>
            <person name="Rokem J.S."/>
            <person name="Smith M.C."/>
            <person name="Young D.I."/>
            <person name="Greenblatt C.L."/>
        </authorList>
    </citation>
    <scope>NUCLEOTIDE SEQUENCE [LARGE SCALE GENOMIC DNA]</scope>
    <source>
        <strain evidence="7">ATCC 4698 / DSM 20030 / JCM 1464 / NBRC 3333 / NCIMB 9278 / NCTC 2665 / VKM Ac-2230</strain>
    </source>
</reference>
<reference evidence="6 8" key="3">
    <citation type="submission" date="2018-06" db="EMBL/GenBank/DDBJ databases">
        <authorList>
            <consortium name="Pathogen Informatics"/>
            <person name="Doyle S."/>
        </authorList>
    </citation>
    <scope>NUCLEOTIDE SEQUENCE [LARGE SCALE GENOMIC DNA]</scope>
    <source>
        <strain evidence="6 8">NCTC2665</strain>
    </source>
</reference>
<dbReference type="Proteomes" id="UP000248985">
    <property type="component" value="Chromosome 1"/>
</dbReference>
<dbReference type="GO" id="GO:0005737">
    <property type="term" value="C:cytoplasm"/>
    <property type="evidence" value="ECO:0007669"/>
    <property type="project" value="TreeGrafter"/>
</dbReference>
<dbReference type="SUPFAM" id="SSF52317">
    <property type="entry name" value="Class I glutamine amidotransferase-like"/>
    <property type="match status" value="1"/>
</dbReference>
<dbReference type="GO" id="GO:0019172">
    <property type="term" value="F:glyoxalase III activity"/>
    <property type="evidence" value="ECO:0007669"/>
    <property type="project" value="UniProtKB-EC"/>
</dbReference>